<dbReference type="InterPro" id="IPR011006">
    <property type="entry name" value="CheY-like_superfamily"/>
</dbReference>
<dbReference type="SUPFAM" id="SSF52172">
    <property type="entry name" value="CheY-like"/>
    <property type="match status" value="1"/>
</dbReference>
<keyword evidence="1 2" id="KW-0597">Phosphoprotein</keyword>
<feature type="domain" description="Response regulatory" evidence="4">
    <location>
        <begin position="372"/>
        <end position="488"/>
    </location>
</feature>
<feature type="compositionally biased region" description="Basic and acidic residues" evidence="3">
    <location>
        <begin position="291"/>
        <end position="303"/>
    </location>
</feature>
<keyword evidence="6" id="KW-1185">Reference proteome</keyword>
<dbReference type="RefSeq" id="WP_015154057.1">
    <property type="nucleotide sequence ID" value="NZ_JAVKZF010000002.1"/>
</dbReference>
<feature type="compositionally biased region" description="Polar residues" evidence="3">
    <location>
        <begin position="306"/>
        <end position="334"/>
    </location>
</feature>
<evidence type="ECO:0000256" key="3">
    <source>
        <dbReference type="SAM" id="MobiDB-lite"/>
    </source>
</evidence>
<evidence type="ECO:0000313" key="6">
    <source>
        <dbReference type="Proteomes" id="UP000282574"/>
    </source>
</evidence>
<dbReference type="InterPro" id="IPR050595">
    <property type="entry name" value="Bact_response_regulator"/>
</dbReference>
<organism evidence="5 6">
    <name type="scientific">Chroococcidiopsis cubana SAG 39.79</name>
    <dbReference type="NCBI Taxonomy" id="388085"/>
    <lineage>
        <taxon>Bacteria</taxon>
        <taxon>Bacillati</taxon>
        <taxon>Cyanobacteriota</taxon>
        <taxon>Cyanophyceae</taxon>
        <taxon>Chroococcidiopsidales</taxon>
        <taxon>Chroococcidiopsidaceae</taxon>
        <taxon>Chroococcidiopsis</taxon>
    </lineage>
</organism>
<protein>
    <recommendedName>
        <fullName evidence="4">Response regulatory domain-containing protein</fullName>
    </recommendedName>
</protein>
<dbReference type="Pfam" id="PF00072">
    <property type="entry name" value="Response_reg"/>
    <property type="match status" value="1"/>
</dbReference>
<proteinExistence type="predicted"/>
<dbReference type="EMBL" id="RSCK01000015">
    <property type="protein sequence ID" value="RUT12303.1"/>
    <property type="molecule type" value="Genomic_DNA"/>
</dbReference>
<dbReference type="Proteomes" id="UP000282574">
    <property type="component" value="Unassembled WGS sequence"/>
</dbReference>
<dbReference type="Pfam" id="PF14332">
    <property type="entry name" value="DUF4388"/>
    <property type="match status" value="1"/>
</dbReference>
<accession>A0AB37ULJ9</accession>
<evidence type="ECO:0000256" key="2">
    <source>
        <dbReference type="PROSITE-ProRule" id="PRU00169"/>
    </source>
</evidence>
<dbReference type="InterPro" id="IPR025497">
    <property type="entry name" value="PatA-like_N"/>
</dbReference>
<sequence length="489" mass="55186">MASCGTFQKLSPLSLLAHLSSCYDSALLKVTSGAVTWSVYLEEGKITYASHSIAAFDRLDCHLHRLSYKVPTLTSETRAQLSLIFETEAEQRSDTNPEYQAIGWLVNHQYLNAEQAAELVAELVGETIESFLLVKSGQYDFSSNSNLEQVFCRLELQPIVDLCQKRLQKWQALAPEIFSPYQRLYFSNRHKLEQQIPQEIQQKFSTILKGFSFRHLAILLNQDELELAQNLHQYIAAGTILLQDPYAPFDQLPRTFEQTASPSTTPIVIPEKVPLPLDDIRDRHISDRRLAATPKAFEREPVKETQFPTTKQESLPTQSPQPNSEPVKHSSQPPVNFPITRTTPPVPPTHIETPTSPPTVIPDAPATRNKYKIVCVDDSPAMLQELKKFLEDDLFSVFTIDNPVKALMQIIKVKPNLILLDVNMAGIDGYELCRLLRNHSLFKDTPIIMVTANTGIINRVKARVVGASGYLTKPFSQPDILKMVFRHLT</sequence>
<comment type="caution">
    <text evidence="5">The sequence shown here is derived from an EMBL/GenBank/DDBJ whole genome shotgun (WGS) entry which is preliminary data.</text>
</comment>
<evidence type="ECO:0000256" key="1">
    <source>
        <dbReference type="ARBA" id="ARBA00022553"/>
    </source>
</evidence>
<name>A0AB37ULJ9_9CYAN</name>
<feature type="region of interest" description="Disordered" evidence="3">
    <location>
        <begin position="291"/>
        <end position="334"/>
    </location>
</feature>
<dbReference type="SMART" id="SM00448">
    <property type="entry name" value="REC"/>
    <property type="match status" value="1"/>
</dbReference>
<dbReference type="Gene3D" id="3.40.50.2300">
    <property type="match status" value="1"/>
</dbReference>
<dbReference type="PANTHER" id="PTHR44591:SF23">
    <property type="entry name" value="CHEY SUBFAMILY"/>
    <property type="match status" value="1"/>
</dbReference>
<dbReference type="PROSITE" id="PS50110">
    <property type="entry name" value="RESPONSE_REGULATORY"/>
    <property type="match status" value="1"/>
</dbReference>
<dbReference type="InterPro" id="IPR001789">
    <property type="entry name" value="Sig_transdc_resp-reg_receiver"/>
</dbReference>
<evidence type="ECO:0000259" key="4">
    <source>
        <dbReference type="PROSITE" id="PS50110"/>
    </source>
</evidence>
<reference evidence="5 6" key="1">
    <citation type="journal article" date="2019" name="Genome Biol. Evol.">
        <title>Day and night: Metabolic profiles and evolutionary relationships of six axenic non-marine cyanobacteria.</title>
        <authorList>
            <person name="Will S.E."/>
            <person name="Henke P."/>
            <person name="Boedeker C."/>
            <person name="Huang S."/>
            <person name="Brinkmann H."/>
            <person name="Rohde M."/>
            <person name="Jarek M."/>
            <person name="Friedl T."/>
            <person name="Seufert S."/>
            <person name="Schumacher M."/>
            <person name="Overmann J."/>
            <person name="Neumann-Schaal M."/>
            <person name="Petersen J."/>
        </authorList>
    </citation>
    <scope>NUCLEOTIDE SEQUENCE [LARGE SCALE GENOMIC DNA]</scope>
    <source>
        <strain evidence="5 6">SAG 39.79</strain>
    </source>
</reference>
<gene>
    <name evidence="5" type="ORF">DSM107010_23130</name>
</gene>
<feature type="modified residue" description="4-aspartylphosphate" evidence="2">
    <location>
        <position position="421"/>
    </location>
</feature>
<dbReference type="AlphaFoldDB" id="A0AB37ULJ9"/>
<evidence type="ECO:0000313" key="5">
    <source>
        <dbReference type="EMBL" id="RUT12303.1"/>
    </source>
</evidence>
<dbReference type="PANTHER" id="PTHR44591">
    <property type="entry name" value="STRESS RESPONSE REGULATOR PROTEIN 1"/>
    <property type="match status" value="1"/>
</dbReference>
<dbReference type="GO" id="GO:0000160">
    <property type="term" value="P:phosphorelay signal transduction system"/>
    <property type="evidence" value="ECO:0007669"/>
    <property type="project" value="InterPro"/>
</dbReference>